<gene>
    <name evidence="1" type="ORF">L284_18730</name>
</gene>
<evidence type="ECO:0000313" key="2">
    <source>
        <dbReference type="Proteomes" id="UP000015527"/>
    </source>
</evidence>
<evidence type="ECO:0008006" key="3">
    <source>
        <dbReference type="Google" id="ProtNLM"/>
    </source>
</evidence>
<dbReference type="Pfam" id="PF11236">
    <property type="entry name" value="DUF3037"/>
    <property type="match status" value="1"/>
</dbReference>
<dbReference type="EMBL" id="ATHL01000127">
    <property type="protein sequence ID" value="EQB09659.1"/>
    <property type="molecule type" value="Genomic_DNA"/>
</dbReference>
<dbReference type="InterPro" id="IPR021398">
    <property type="entry name" value="DUF3037"/>
</dbReference>
<reference evidence="1 2" key="1">
    <citation type="journal article" date="2013" name="Genome Announc.">
        <title>Genome Sequence of Novosphingobium lindaniclasticum LE124T, Isolated from a Hexachlorocyclohexane Dumpsite.</title>
        <authorList>
            <person name="Saxena A."/>
            <person name="Nayyar N."/>
            <person name="Sangwan N."/>
            <person name="Kumari R."/>
            <person name="Khurana J.P."/>
            <person name="Lal R."/>
        </authorList>
    </citation>
    <scope>NUCLEOTIDE SEQUENCE [LARGE SCALE GENOMIC DNA]</scope>
    <source>
        <strain evidence="1 2">LE124</strain>
    </source>
</reference>
<evidence type="ECO:0000313" key="1">
    <source>
        <dbReference type="EMBL" id="EQB09659.1"/>
    </source>
</evidence>
<comment type="caution">
    <text evidence="1">The sequence shown here is derived from an EMBL/GenBank/DDBJ whole genome shotgun (WGS) entry which is preliminary data.</text>
</comment>
<name>T0IJ25_9SPHN</name>
<dbReference type="OrthoDB" id="8851633at2"/>
<protein>
    <recommendedName>
        <fullName evidence="3">DUF3037 domain-containing protein</fullName>
    </recommendedName>
</protein>
<keyword evidence="2" id="KW-1185">Reference proteome</keyword>
<dbReference type="Proteomes" id="UP000015527">
    <property type="component" value="Unassembled WGS sequence"/>
</dbReference>
<dbReference type="eggNOG" id="ENOG502ZSMJ">
    <property type="taxonomic scope" value="Bacteria"/>
</dbReference>
<accession>T0IJ25</accession>
<dbReference type="AlphaFoldDB" id="T0IJ25"/>
<sequence length="280" mass="32330">MSVFKYSVIRFRPFAETEEFANIGVIVTRVMDGKIGYKLAPRRFTRIRQFFDQLAYDAYDDVISYLQIELGRAAEYLPTFSTMDGLAIFNDVTRRRESSVLFSNPRVTEHDMDLEEIVEKFYDRFVKRENVTYSREESLVKDIRRELRRAGINYFKSVKLNDDVVPVSFPLAYQGAELRAIKPLAFSQKSPMSVLDHGAHWRRRLGLLLDRRRISPGNVLLAVEPPPAGADISTMEAFDVARKDLDALPFKVIDVRDGSYVNQDVINFAKHSVEAKPFFR</sequence>
<organism evidence="1 2">
    <name type="scientific">Novosphingobium lindaniclasticum LE124</name>
    <dbReference type="NCBI Taxonomy" id="1096930"/>
    <lineage>
        <taxon>Bacteria</taxon>
        <taxon>Pseudomonadati</taxon>
        <taxon>Pseudomonadota</taxon>
        <taxon>Alphaproteobacteria</taxon>
        <taxon>Sphingomonadales</taxon>
        <taxon>Sphingomonadaceae</taxon>
        <taxon>Novosphingobium</taxon>
    </lineage>
</organism>
<proteinExistence type="predicted"/>